<sequence>MKKTTEIFIQEAHHIHSQLYRYENFIYLNAKTKSLITCTLHGDFEQRPDAHLAGRGCPKCAGKEKKTKEQFVLSAQKLHGKKYNYSQFEYLGALTKGLISCPVHGDFEQRPNAHLSGKGCPKCSKSYPKNREVIVNEAIKVHAGKYDYSKFIYTGALSKAIITCPEHGDFEQRPDAHLRGVGCPLCAKKGKKKTNEQFTLQAQFIHGERYDYSLFGYVNVRTKGTIICSLHGAFEQLPSNHLAGNGCPRCAALSKKNQQISTKKEPVKQQYLMC</sequence>
<evidence type="ECO:0000313" key="1">
    <source>
        <dbReference type="EMBL" id="PSU46263.1"/>
    </source>
</evidence>
<dbReference type="RefSeq" id="WP_107244244.1">
    <property type="nucleotide sequence ID" value="NZ_PYMJ01000023.1"/>
</dbReference>
<dbReference type="Proteomes" id="UP000240987">
    <property type="component" value="Unassembled WGS sequence"/>
</dbReference>
<keyword evidence="2" id="KW-1185">Reference proteome</keyword>
<dbReference type="EMBL" id="PYMJ01000023">
    <property type="protein sequence ID" value="PSU46263.1"/>
    <property type="molecule type" value="Genomic_DNA"/>
</dbReference>
<accession>A0A2T3JBM4</accession>
<organism evidence="1 2">
    <name type="scientific">Photobacterium frigidiphilum</name>
    <dbReference type="NCBI Taxonomy" id="264736"/>
    <lineage>
        <taxon>Bacteria</taxon>
        <taxon>Pseudomonadati</taxon>
        <taxon>Pseudomonadota</taxon>
        <taxon>Gammaproteobacteria</taxon>
        <taxon>Vibrionales</taxon>
        <taxon>Vibrionaceae</taxon>
        <taxon>Photobacterium</taxon>
    </lineage>
</organism>
<name>A0A2T3JBM4_9GAMM</name>
<comment type="caution">
    <text evidence="1">The sequence shown here is derived from an EMBL/GenBank/DDBJ whole genome shotgun (WGS) entry which is preliminary data.</text>
</comment>
<dbReference type="AlphaFoldDB" id="A0A2T3JBM4"/>
<protein>
    <submittedName>
        <fullName evidence="1">Uncharacterized protein</fullName>
    </submittedName>
</protein>
<evidence type="ECO:0000313" key="2">
    <source>
        <dbReference type="Proteomes" id="UP000240987"/>
    </source>
</evidence>
<reference evidence="1 2" key="1">
    <citation type="submission" date="2018-01" db="EMBL/GenBank/DDBJ databases">
        <title>Whole genome sequencing of Histamine producing bacteria.</title>
        <authorList>
            <person name="Butler K."/>
        </authorList>
    </citation>
    <scope>NUCLEOTIDE SEQUENCE [LARGE SCALE GENOMIC DNA]</scope>
    <source>
        <strain evidence="1 2">JCM 12947</strain>
    </source>
</reference>
<dbReference type="OrthoDB" id="878605at2"/>
<proteinExistence type="predicted"/>
<gene>
    <name evidence="1" type="ORF">C9J12_19540</name>
</gene>